<proteinExistence type="inferred from homology"/>
<feature type="compositionally biased region" description="Low complexity" evidence="10">
    <location>
        <begin position="146"/>
        <end position="185"/>
    </location>
</feature>
<evidence type="ECO:0000256" key="2">
    <source>
        <dbReference type="ARBA" id="ARBA00007891"/>
    </source>
</evidence>
<keyword evidence="5" id="KW-0256">Endoplasmic reticulum</keyword>
<reference evidence="13" key="1">
    <citation type="journal article" date="2014" name="Proc. Natl. Acad. Sci. U.S.A.">
        <title>Extensive sampling of basidiomycete genomes demonstrates inadequacy of the white-rot/brown-rot paradigm for wood decay fungi.</title>
        <authorList>
            <person name="Riley R."/>
            <person name="Salamov A.A."/>
            <person name="Brown D.W."/>
            <person name="Nagy L.G."/>
            <person name="Floudas D."/>
            <person name="Held B.W."/>
            <person name="Levasseur A."/>
            <person name="Lombard V."/>
            <person name="Morin E."/>
            <person name="Otillar R."/>
            <person name="Lindquist E.A."/>
            <person name="Sun H."/>
            <person name="LaButti K.M."/>
            <person name="Schmutz J."/>
            <person name="Jabbour D."/>
            <person name="Luo H."/>
            <person name="Baker S.E."/>
            <person name="Pisabarro A.G."/>
            <person name="Walton J.D."/>
            <person name="Blanchette R.A."/>
            <person name="Henrissat B."/>
            <person name="Martin F."/>
            <person name="Cullen D."/>
            <person name="Hibbett D.S."/>
            <person name="Grigoriev I.V."/>
        </authorList>
    </citation>
    <scope>NUCLEOTIDE SEQUENCE [LARGE SCALE GENOMIC DNA]</scope>
    <source>
        <strain evidence="13">FD-172 SS1</strain>
    </source>
</reference>
<organism evidence="12 13">
    <name type="scientific">Botryobasidium botryosum (strain FD-172 SS1)</name>
    <dbReference type="NCBI Taxonomy" id="930990"/>
    <lineage>
        <taxon>Eukaryota</taxon>
        <taxon>Fungi</taxon>
        <taxon>Dikarya</taxon>
        <taxon>Basidiomycota</taxon>
        <taxon>Agaricomycotina</taxon>
        <taxon>Agaricomycetes</taxon>
        <taxon>Cantharellales</taxon>
        <taxon>Botryobasidiaceae</taxon>
        <taxon>Botryobasidium</taxon>
    </lineage>
</organism>
<name>A0A067N140_BOTB1</name>
<dbReference type="PANTHER" id="PTHR13050:SF7">
    <property type="entry name" value="VESICLE TRANSPORT PROTEIN USE1"/>
    <property type="match status" value="1"/>
</dbReference>
<evidence type="ECO:0000256" key="4">
    <source>
        <dbReference type="ARBA" id="ARBA00022692"/>
    </source>
</evidence>
<evidence type="ECO:0000256" key="8">
    <source>
        <dbReference type="ARBA" id="ARBA00022989"/>
    </source>
</evidence>
<dbReference type="CDD" id="cd15860">
    <property type="entry name" value="SNARE_USE1"/>
    <property type="match status" value="1"/>
</dbReference>
<keyword evidence="4 11" id="KW-0812">Transmembrane</keyword>
<dbReference type="Proteomes" id="UP000027195">
    <property type="component" value="Unassembled WGS sequence"/>
</dbReference>
<evidence type="ECO:0000256" key="1">
    <source>
        <dbReference type="ARBA" id="ARBA00004163"/>
    </source>
</evidence>
<dbReference type="InParanoid" id="A0A067N140"/>
<evidence type="ECO:0000256" key="5">
    <source>
        <dbReference type="ARBA" id="ARBA00022824"/>
    </source>
</evidence>
<evidence type="ECO:0000256" key="11">
    <source>
        <dbReference type="SAM" id="Phobius"/>
    </source>
</evidence>
<gene>
    <name evidence="12" type="ORF">BOTBODRAFT_50297</name>
</gene>
<keyword evidence="3" id="KW-0813">Transport</keyword>
<dbReference type="OrthoDB" id="4506189at2759"/>
<dbReference type="GO" id="GO:0015031">
    <property type="term" value="P:protein transport"/>
    <property type="evidence" value="ECO:0007669"/>
    <property type="project" value="UniProtKB-KW"/>
</dbReference>
<evidence type="ECO:0000256" key="3">
    <source>
        <dbReference type="ARBA" id="ARBA00022448"/>
    </source>
</evidence>
<protein>
    <submittedName>
        <fullName evidence="12">Uncharacterized protein</fullName>
    </submittedName>
</protein>
<dbReference type="HOGENOM" id="CLU_083976_0_0_1"/>
<keyword evidence="13" id="KW-1185">Reference proteome</keyword>
<evidence type="ECO:0000313" key="13">
    <source>
        <dbReference type="Proteomes" id="UP000027195"/>
    </source>
</evidence>
<evidence type="ECO:0000256" key="10">
    <source>
        <dbReference type="SAM" id="MobiDB-lite"/>
    </source>
</evidence>
<accession>A0A067N140</accession>
<dbReference type="PANTHER" id="PTHR13050">
    <property type="entry name" value="USE1-LIKE PROTEIN"/>
    <property type="match status" value="1"/>
</dbReference>
<dbReference type="GO" id="GO:0005789">
    <property type="term" value="C:endoplasmic reticulum membrane"/>
    <property type="evidence" value="ECO:0007669"/>
    <property type="project" value="UniProtKB-SubCell"/>
</dbReference>
<dbReference type="Pfam" id="PF09753">
    <property type="entry name" value="Use1"/>
    <property type="match status" value="1"/>
</dbReference>
<feature type="transmembrane region" description="Helical" evidence="11">
    <location>
        <begin position="263"/>
        <end position="282"/>
    </location>
</feature>
<sequence>MGAEQLKHDRVNLVRLVRRLEKAVSQDWTCDEKQRTALWIKAGGINEKLKYARSLLRNVEEDEGLDMTKRSFLQSIESNIDRLQQAITDVYLRLEPPPPPPTSFLSTLPKPQPPPTPPATTPSSPTPPKAKLEPETLPEEPDPIAPTLLLEPPSESLLLPPGNPSSTLLPPSRTSDPTTSTTTPAAPTFLTTSLQTQEDLSLQLAQMATQLKRNAIHFSESLSKDKGIVDEAAEKLEANFVRMKEERLRLRDHRAKSGGTTCMVMGAVIAVIIAWILTFLVIRIT</sequence>
<dbReference type="InterPro" id="IPR019150">
    <property type="entry name" value="Vesicle_transport_protein_Use1"/>
</dbReference>
<comment type="similarity">
    <text evidence="2">Belongs to the USE1 family.</text>
</comment>
<comment type="subcellular location">
    <subcellularLocation>
        <location evidence="1">Endoplasmic reticulum membrane</location>
        <topology evidence="1">Single-pass type IV membrane protein</topology>
    </subcellularLocation>
</comment>
<evidence type="ECO:0000313" key="12">
    <source>
        <dbReference type="EMBL" id="KDQ21723.1"/>
    </source>
</evidence>
<dbReference type="STRING" id="930990.A0A067N140"/>
<feature type="region of interest" description="Disordered" evidence="10">
    <location>
        <begin position="92"/>
        <end position="185"/>
    </location>
</feature>
<dbReference type="GO" id="GO:0005484">
    <property type="term" value="F:SNAP receptor activity"/>
    <property type="evidence" value="ECO:0007669"/>
    <property type="project" value="TreeGrafter"/>
</dbReference>
<dbReference type="AlphaFoldDB" id="A0A067N140"/>
<evidence type="ECO:0000256" key="6">
    <source>
        <dbReference type="ARBA" id="ARBA00022892"/>
    </source>
</evidence>
<dbReference type="EMBL" id="KL198016">
    <property type="protein sequence ID" value="KDQ21723.1"/>
    <property type="molecule type" value="Genomic_DNA"/>
</dbReference>
<evidence type="ECO:0000256" key="7">
    <source>
        <dbReference type="ARBA" id="ARBA00022927"/>
    </source>
</evidence>
<evidence type="ECO:0000256" key="9">
    <source>
        <dbReference type="ARBA" id="ARBA00023136"/>
    </source>
</evidence>
<keyword evidence="8 11" id="KW-1133">Transmembrane helix</keyword>
<dbReference type="GO" id="GO:0031201">
    <property type="term" value="C:SNARE complex"/>
    <property type="evidence" value="ECO:0007669"/>
    <property type="project" value="TreeGrafter"/>
</dbReference>
<keyword evidence="6" id="KW-0931">ER-Golgi transport</keyword>
<dbReference type="GO" id="GO:0006890">
    <property type="term" value="P:retrograde vesicle-mediated transport, Golgi to endoplasmic reticulum"/>
    <property type="evidence" value="ECO:0007669"/>
    <property type="project" value="TreeGrafter"/>
</dbReference>
<keyword evidence="7" id="KW-0653">Protein transport</keyword>
<feature type="compositionally biased region" description="Pro residues" evidence="10">
    <location>
        <begin position="110"/>
        <end position="128"/>
    </location>
</feature>
<keyword evidence="9 11" id="KW-0472">Membrane</keyword>